<gene>
    <name evidence="2" type="ORF">MZO42_16215</name>
</gene>
<evidence type="ECO:0000256" key="1">
    <source>
        <dbReference type="SAM" id="MobiDB-lite"/>
    </source>
</evidence>
<accession>A0ABU3N9Q7</accession>
<feature type="region of interest" description="Disordered" evidence="1">
    <location>
        <begin position="569"/>
        <end position="600"/>
    </location>
</feature>
<sequence length="802" mass="83368">MTELAKASGRTIIEVADSAEAARLAGTGTVSRDSLEDDLSGGPLILDGLRRRPRYFDGRFLTGADLTRDQDYVRQRQADMARASGAGVISGLQVAVAASVRGQTVRIQPGVGLTPSGDVVMLAKRQDVPILDMPVTRQLDAALGLSAEPRVPLGRRSGMFVLALRAVEFTANPIAAYPRSITGQRTVEDGDIIEATAITLIPYPDHSGAATLTAARRAVARQIFLGKPAGVSQDALPLALIGLDRGTIRWIDMAMVRRETGSDSGVQVALGGRPRAIAEAHVLQHRTHLGDVLDELRARSMPPVFPAAQAFAALPPAGQLPAAAIQPDNFGFRQFYFPPTVDVDIAFVPVDEISALVEESLSLPPIDLEATAEEIDATGILVMVPVTRARFQRFDNALPKTRVPALADPAASASKPAFDMLSSLIAKRAKLAEASVRDAAAEAQAQAEALTMQAWHAAWQEAIAALPTTNGRPPLLWYTRRRAIAYDGAALNGVSISGDDVIVAGLVAQTLKRLKLEKRFAAINARATALGTARVMALLGGRAVSGSDILTASVIADLEAVIKAIPTKADLPKTDPAPTSTPAPTPTGGTTPKPAPGETPPIIVPPPVLLRPTLLDANVVAAAPSLTRAAAAAPTASLTRKTADAETTPSLAPAAEALALRAANSNPAVAGIAQPASADLAVARTGLNRLALAAATGDLTSLAAGNDIVLGDGEVMDVAQDYSDPRLGEGLARLQAQIGETWPSPAQALWIGESQRALLLDSAFRTLAASALPELAAAIGRAVDAKDVSAIDRALTSGVQTS</sequence>
<dbReference type="EMBL" id="JALMLT010000004">
    <property type="protein sequence ID" value="MDT8760246.1"/>
    <property type="molecule type" value="Genomic_DNA"/>
</dbReference>
<protein>
    <submittedName>
        <fullName evidence="2">Uncharacterized protein</fullName>
    </submittedName>
</protein>
<evidence type="ECO:0000313" key="2">
    <source>
        <dbReference type="EMBL" id="MDT8760246.1"/>
    </source>
</evidence>
<proteinExistence type="predicted"/>
<comment type="caution">
    <text evidence="2">The sequence shown here is derived from an EMBL/GenBank/DDBJ whole genome shotgun (WGS) entry which is preliminary data.</text>
</comment>
<name>A0ABU3N9Q7_9SPHN</name>
<organism evidence="2">
    <name type="scientific">Sphingomonas psychrotolerans</name>
    <dbReference type="NCBI Taxonomy" id="1327635"/>
    <lineage>
        <taxon>Bacteria</taxon>
        <taxon>Pseudomonadati</taxon>
        <taxon>Pseudomonadota</taxon>
        <taxon>Alphaproteobacteria</taxon>
        <taxon>Sphingomonadales</taxon>
        <taxon>Sphingomonadaceae</taxon>
        <taxon>Sphingomonas</taxon>
    </lineage>
</organism>
<reference evidence="2" key="1">
    <citation type="submission" date="2022-04" db="EMBL/GenBank/DDBJ databases">
        <title>Tomato heritable bacteria conferring resistance against bacterial wilt.</title>
        <authorList>
            <person name="Yin J."/>
        </authorList>
    </citation>
    <scope>NUCLEOTIDE SEQUENCE</scope>
    <source>
        <strain evidence="2">Cra20</strain>
    </source>
</reference>